<protein>
    <submittedName>
        <fullName evidence="1">Uncharacterized protein</fullName>
    </submittedName>
</protein>
<name>A0A368S0B1_SETIT</name>
<dbReference type="AlphaFoldDB" id="A0A368S0B1"/>
<gene>
    <name evidence="1" type="ORF">SETIT_7G266400v2</name>
</gene>
<reference evidence="1" key="1">
    <citation type="journal article" date="2012" name="Nat. Biotechnol.">
        <title>Reference genome sequence of the model plant Setaria.</title>
        <authorList>
            <person name="Bennetzen J.L."/>
            <person name="Schmutz J."/>
            <person name="Wang H."/>
            <person name="Percifield R."/>
            <person name="Hawkins J."/>
            <person name="Pontaroli A.C."/>
            <person name="Estep M."/>
            <person name="Feng L."/>
            <person name="Vaughn J.N."/>
            <person name="Grimwood J."/>
            <person name="Jenkins J."/>
            <person name="Barry K."/>
            <person name="Lindquist E."/>
            <person name="Hellsten U."/>
            <person name="Deshpande S."/>
            <person name="Wang X."/>
            <person name="Wu X."/>
            <person name="Mitros T."/>
            <person name="Triplett J."/>
            <person name="Yang X."/>
            <person name="Ye C.Y."/>
            <person name="Mauro-Herrera M."/>
            <person name="Wang L."/>
            <person name="Li P."/>
            <person name="Sharma M."/>
            <person name="Sharma R."/>
            <person name="Ronald P.C."/>
            <person name="Panaud O."/>
            <person name="Kellogg E.A."/>
            <person name="Brutnell T.P."/>
            <person name="Doust A.N."/>
            <person name="Tuskan G.A."/>
            <person name="Rokhsar D."/>
            <person name="Devos K.M."/>
        </authorList>
    </citation>
    <scope>NUCLEOTIDE SEQUENCE [LARGE SCALE GENOMIC DNA]</scope>
    <source>
        <strain evidence="1">Yugu1</strain>
    </source>
</reference>
<reference evidence="1" key="2">
    <citation type="submission" date="2015-07" db="EMBL/GenBank/DDBJ databases">
        <authorList>
            <person name="Noorani M."/>
        </authorList>
    </citation>
    <scope>NUCLEOTIDE SEQUENCE</scope>
    <source>
        <strain evidence="1">Yugu1</strain>
    </source>
</reference>
<accession>A0A368S0B1</accession>
<sequence length="124" mass="13989">MYRLHFGSLIYMYGWMTPRLERKVKERTSLMNDCLTQAIEAAELLLAYLDGSSAQSSGLGKQQPDGMTGNRTSVDKLEEAKELETPTEYYQAQITQLNELEAEISRLQIALESRSLGVVKDVLI</sequence>
<evidence type="ECO:0000313" key="1">
    <source>
        <dbReference type="EMBL" id="RCV35764.1"/>
    </source>
</evidence>
<dbReference type="EMBL" id="CM003534">
    <property type="protein sequence ID" value="RCV35764.1"/>
    <property type="molecule type" value="Genomic_DNA"/>
</dbReference>
<organism evidence="1">
    <name type="scientific">Setaria italica</name>
    <name type="common">Foxtail millet</name>
    <name type="synonym">Panicum italicum</name>
    <dbReference type="NCBI Taxonomy" id="4555"/>
    <lineage>
        <taxon>Eukaryota</taxon>
        <taxon>Viridiplantae</taxon>
        <taxon>Streptophyta</taxon>
        <taxon>Embryophyta</taxon>
        <taxon>Tracheophyta</taxon>
        <taxon>Spermatophyta</taxon>
        <taxon>Magnoliopsida</taxon>
        <taxon>Liliopsida</taxon>
        <taxon>Poales</taxon>
        <taxon>Poaceae</taxon>
        <taxon>PACMAD clade</taxon>
        <taxon>Panicoideae</taxon>
        <taxon>Panicodae</taxon>
        <taxon>Paniceae</taxon>
        <taxon>Cenchrinae</taxon>
        <taxon>Setaria</taxon>
    </lineage>
</organism>
<proteinExistence type="predicted"/>